<organism evidence="1 2">
    <name type="scientific">Mycolicibacterium aubagnense</name>
    <dbReference type="NCBI Taxonomy" id="319707"/>
    <lineage>
        <taxon>Bacteria</taxon>
        <taxon>Bacillati</taxon>
        <taxon>Actinomycetota</taxon>
        <taxon>Actinomycetes</taxon>
        <taxon>Mycobacteriales</taxon>
        <taxon>Mycobacteriaceae</taxon>
        <taxon>Mycolicibacterium</taxon>
    </lineage>
</organism>
<dbReference type="Gene3D" id="3.30.530.20">
    <property type="match status" value="1"/>
</dbReference>
<dbReference type="RefSeq" id="WP_138232285.1">
    <property type="nucleotide sequence ID" value="NZ_AP022577.1"/>
</dbReference>
<protein>
    <submittedName>
        <fullName evidence="1">Polyketide cyclase</fullName>
    </submittedName>
</protein>
<reference evidence="1 2" key="1">
    <citation type="journal article" date="2019" name="Emerg. Microbes Infect.">
        <title>Comprehensive subspecies identification of 175 nontuberculous mycobacteria species based on 7547 genomic profiles.</title>
        <authorList>
            <person name="Matsumoto Y."/>
            <person name="Kinjo T."/>
            <person name="Motooka D."/>
            <person name="Nabeya D."/>
            <person name="Jung N."/>
            <person name="Uechi K."/>
            <person name="Horii T."/>
            <person name="Iida T."/>
            <person name="Fujita J."/>
            <person name="Nakamura S."/>
        </authorList>
    </citation>
    <scope>NUCLEOTIDE SEQUENCE [LARGE SCALE GENOMIC DNA]</scope>
    <source>
        <strain evidence="1 2">JCM 15296</strain>
    </source>
</reference>
<sequence length="154" mass="17304">MTDLTFSDSIVVDTDPETLYALVSDVTNMGRWSPQCKECWWEDEDAGPVAGAWFKGRNEAGDRIWETRSQVVVAEPGREFVWEVNGGWVRWGFTLDPVEDGTRLTQSWEFLPAGIAGFHERWSDAADEQIALRERNAKEGIPVTLAAIKKTAEA</sequence>
<dbReference type="InterPro" id="IPR019587">
    <property type="entry name" value="Polyketide_cyclase/dehydratase"/>
</dbReference>
<dbReference type="SUPFAM" id="SSF55961">
    <property type="entry name" value="Bet v1-like"/>
    <property type="match status" value="1"/>
</dbReference>
<evidence type="ECO:0000313" key="1">
    <source>
        <dbReference type="EMBL" id="BBX85456.1"/>
    </source>
</evidence>
<proteinExistence type="predicted"/>
<dbReference type="CDD" id="cd07812">
    <property type="entry name" value="SRPBCC"/>
    <property type="match status" value="1"/>
</dbReference>
<dbReference type="InterPro" id="IPR023393">
    <property type="entry name" value="START-like_dom_sf"/>
</dbReference>
<name>A0ABM7IFC4_9MYCO</name>
<dbReference type="Proteomes" id="UP000465609">
    <property type="component" value="Chromosome"/>
</dbReference>
<gene>
    <name evidence="1" type="ORF">MAUB_33290</name>
</gene>
<dbReference type="EMBL" id="AP022577">
    <property type="protein sequence ID" value="BBX85456.1"/>
    <property type="molecule type" value="Genomic_DNA"/>
</dbReference>
<keyword evidence="2" id="KW-1185">Reference proteome</keyword>
<accession>A0ABM7IFC4</accession>
<evidence type="ECO:0000313" key="2">
    <source>
        <dbReference type="Proteomes" id="UP000465609"/>
    </source>
</evidence>
<dbReference type="Pfam" id="PF10604">
    <property type="entry name" value="Polyketide_cyc2"/>
    <property type="match status" value="1"/>
</dbReference>